<name>A0A9W6ING2_9PROT</name>
<dbReference type="AlphaFoldDB" id="A0A9W6ING2"/>
<evidence type="ECO:0000256" key="3">
    <source>
        <dbReference type="ARBA" id="ARBA00022692"/>
    </source>
</evidence>
<accession>A0A9W6ING2</accession>
<evidence type="ECO:0000313" key="6">
    <source>
        <dbReference type="EMBL" id="GLK53491.1"/>
    </source>
</evidence>
<keyword evidence="5" id="KW-0998">Cell outer membrane</keyword>
<comment type="subcellular location">
    <subcellularLocation>
        <location evidence="1">Cell outer membrane</location>
    </subcellularLocation>
</comment>
<dbReference type="GO" id="GO:0009279">
    <property type="term" value="C:cell outer membrane"/>
    <property type="evidence" value="ECO:0007669"/>
    <property type="project" value="UniProtKB-SubCell"/>
</dbReference>
<protein>
    <submittedName>
        <fullName evidence="6">Copper transporter</fullName>
    </submittedName>
</protein>
<comment type="caution">
    <text evidence="6">The sequence shown here is derived from an EMBL/GenBank/DDBJ whole genome shotgun (WGS) entry which is preliminary data.</text>
</comment>
<dbReference type="Gene3D" id="1.20.1600.10">
    <property type="entry name" value="Outer membrane efflux proteins (OEP)"/>
    <property type="match status" value="1"/>
</dbReference>
<organism evidence="6 7">
    <name type="scientific">Maricaulis virginensis</name>
    <dbReference type="NCBI Taxonomy" id="144022"/>
    <lineage>
        <taxon>Bacteria</taxon>
        <taxon>Pseudomonadati</taxon>
        <taxon>Pseudomonadota</taxon>
        <taxon>Alphaproteobacteria</taxon>
        <taxon>Maricaulales</taxon>
        <taxon>Maricaulaceae</taxon>
        <taxon>Maricaulis</taxon>
    </lineage>
</organism>
<keyword evidence="4" id="KW-0472">Membrane</keyword>
<evidence type="ECO:0000256" key="2">
    <source>
        <dbReference type="ARBA" id="ARBA00022452"/>
    </source>
</evidence>
<dbReference type="InterPro" id="IPR051906">
    <property type="entry name" value="TolC-like"/>
</dbReference>
<keyword evidence="7" id="KW-1185">Reference proteome</keyword>
<gene>
    <name evidence="6" type="ORF">GCM10017621_29990</name>
</gene>
<dbReference type="EMBL" id="BSFE01000011">
    <property type="protein sequence ID" value="GLK53491.1"/>
    <property type="molecule type" value="Genomic_DNA"/>
</dbReference>
<dbReference type="RefSeq" id="WP_271187840.1">
    <property type="nucleotide sequence ID" value="NZ_BSFE01000011.1"/>
</dbReference>
<sequence>MTGIIGAALAISLVALSQDAAEQPPLSLAEAVLTAEQADDASVQVWQARAQALEHRGESENALPDPMVRVGLANVPLSDFDLNREAMTQAQIGVRQMFPRGETRELNRLRRQAQATGAREGGELEQARIRVSVREAWLEAYYWQQADALTRQSQMSIRQLGEIATASFATGRRNSHDVIRIELETSILDTRLIQIESQRELAQANLERFVASDVARRPLTPQLPILPATPPDIQSAQSRLVSHPMVRMLDAQVTARGREVDLALQQYRPGWAVEAGYGLRDSRSDAASVAVTVEVPLFSRRRQDEGVAAARQEEAADQLNRQATLLEMNRQLEREFSRYLRLSEERVLFEGDVLERARETARAVLIAYENEQADFAELVRAELALLDAELAFVRLNIDALQSQARILYLVGDVQ</sequence>
<dbReference type="PANTHER" id="PTHR30026">
    <property type="entry name" value="OUTER MEMBRANE PROTEIN TOLC"/>
    <property type="match status" value="1"/>
</dbReference>
<evidence type="ECO:0000256" key="5">
    <source>
        <dbReference type="ARBA" id="ARBA00023237"/>
    </source>
</evidence>
<dbReference type="GO" id="GO:0015562">
    <property type="term" value="F:efflux transmembrane transporter activity"/>
    <property type="evidence" value="ECO:0007669"/>
    <property type="project" value="InterPro"/>
</dbReference>
<evidence type="ECO:0000256" key="1">
    <source>
        <dbReference type="ARBA" id="ARBA00004442"/>
    </source>
</evidence>
<dbReference type="GO" id="GO:0015288">
    <property type="term" value="F:porin activity"/>
    <property type="evidence" value="ECO:0007669"/>
    <property type="project" value="TreeGrafter"/>
</dbReference>
<reference evidence="6" key="1">
    <citation type="journal article" date="2014" name="Int. J. Syst. Evol. Microbiol.">
        <title>Complete genome sequence of Corynebacterium casei LMG S-19264T (=DSM 44701T), isolated from a smear-ripened cheese.</title>
        <authorList>
            <consortium name="US DOE Joint Genome Institute (JGI-PGF)"/>
            <person name="Walter F."/>
            <person name="Albersmeier A."/>
            <person name="Kalinowski J."/>
            <person name="Ruckert C."/>
        </authorList>
    </citation>
    <scope>NUCLEOTIDE SEQUENCE</scope>
    <source>
        <strain evidence="6">VKM B-1513</strain>
    </source>
</reference>
<dbReference type="GO" id="GO:1990281">
    <property type="term" value="C:efflux pump complex"/>
    <property type="evidence" value="ECO:0007669"/>
    <property type="project" value="TreeGrafter"/>
</dbReference>
<keyword evidence="3" id="KW-0812">Transmembrane</keyword>
<proteinExistence type="predicted"/>
<dbReference type="PANTHER" id="PTHR30026:SF20">
    <property type="entry name" value="OUTER MEMBRANE PROTEIN TOLC"/>
    <property type="match status" value="1"/>
</dbReference>
<reference evidence="6" key="2">
    <citation type="submission" date="2023-01" db="EMBL/GenBank/DDBJ databases">
        <authorList>
            <person name="Sun Q."/>
            <person name="Evtushenko L."/>
        </authorList>
    </citation>
    <scope>NUCLEOTIDE SEQUENCE</scope>
    <source>
        <strain evidence="6">VKM B-1513</strain>
    </source>
</reference>
<keyword evidence="2" id="KW-1134">Transmembrane beta strand</keyword>
<evidence type="ECO:0000313" key="7">
    <source>
        <dbReference type="Proteomes" id="UP001143486"/>
    </source>
</evidence>
<evidence type="ECO:0000256" key="4">
    <source>
        <dbReference type="ARBA" id="ARBA00023136"/>
    </source>
</evidence>
<dbReference type="SUPFAM" id="SSF56954">
    <property type="entry name" value="Outer membrane efflux proteins (OEP)"/>
    <property type="match status" value="1"/>
</dbReference>
<dbReference type="Proteomes" id="UP001143486">
    <property type="component" value="Unassembled WGS sequence"/>
</dbReference>